<dbReference type="Pfam" id="PF11790">
    <property type="entry name" value="Glyco_hydro_cc"/>
    <property type="match status" value="1"/>
</dbReference>
<protein>
    <submittedName>
        <fullName evidence="4">LamG-like jellyroll fold domain-containing protein</fullName>
    </submittedName>
</protein>
<dbReference type="NCBIfam" id="TIGR02601">
    <property type="entry name" value="autotrns_rpt"/>
    <property type="match status" value="4"/>
</dbReference>
<proteinExistence type="predicted"/>
<dbReference type="Proteomes" id="UP001371305">
    <property type="component" value="Unassembled WGS sequence"/>
</dbReference>
<keyword evidence="5" id="KW-1185">Reference proteome</keyword>
<dbReference type="Gene3D" id="2.60.20.10">
    <property type="entry name" value="Crystallins"/>
    <property type="match status" value="1"/>
</dbReference>
<organism evidence="4 5">
    <name type="scientific">Luteolibacter soli</name>
    <dbReference type="NCBI Taxonomy" id="3135280"/>
    <lineage>
        <taxon>Bacteria</taxon>
        <taxon>Pseudomonadati</taxon>
        <taxon>Verrucomicrobiota</taxon>
        <taxon>Verrucomicrobiia</taxon>
        <taxon>Verrucomicrobiales</taxon>
        <taxon>Verrucomicrobiaceae</taxon>
        <taxon>Luteolibacter</taxon>
    </lineage>
</organism>
<feature type="signal peptide" evidence="2">
    <location>
        <begin position="1"/>
        <end position="29"/>
    </location>
</feature>
<dbReference type="InterPro" id="IPR013425">
    <property type="entry name" value="Autotrns_rpt"/>
</dbReference>
<dbReference type="Gene3D" id="2.60.40.10">
    <property type="entry name" value="Immunoglobulins"/>
    <property type="match status" value="2"/>
</dbReference>
<dbReference type="InterPro" id="IPR013783">
    <property type="entry name" value="Ig-like_fold"/>
</dbReference>
<dbReference type="CDD" id="cd00063">
    <property type="entry name" value="FN3"/>
    <property type="match status" value="2"/>
</dbReference>
<name>A0ABU9AZZ9_9BACT</name>
<dbReference type="PROSITE" id="PS50853">
    <property type="entry name" value="FN3"/>
    <property type="match status" value="2"/>
</dbReference>
<dbReference type="Gene3D" id="3.20.20.80">
    <property type="entry name" value="Glycosidases"/>
    <property type="match status" value="1"/>
</dbReference>
<feature type="domain" description="Fibronectin type-III" evidence="3">
    <location>
        <begin position="1927"/>
        <end position="2017"/>
    </location>
</feature>
<dbReference type="SUPFAM" id="SSF49265">
    <property type="entry name" value="Fibronectin type III"/>
    <property type="match status" value="1"/>
</dbReference>
<dbReference type="SUPFAM" id="SSF51445">
    <property type="entry name" value="(Trans)glycosidases"/>
    <property type="match status" value="1"/>
</dbReference>
<dbReference type="InterPro" id="IPR053183">
    <property type="entry name" value="ASL1"/>
</dbReference>
<dbReference type="RefSeq" id="WP_341407004.1">
    <property type="nucleotide sequence ID" value="NZ_JBBUKT010000010.1"/>
</dbReference>
<dbReference type="SUPFAM" id="SSF51126">
    <property type="entry name" value="Pectin lyase-like"/>
    <property type="match status" value="2"/>
</dbReference>
<evidence type="ECO:0000313" key="4">
    <source>
        <dbReference type="EMBL" id="MEK7953241.1"/>
    </source>
</evidence>
<dbReference type="SMART" id="SM00060">
    <property type="entry name" value="FN3"/>
    <property type="match status" value="2"/>
</dbReference>
<dbReference type="InterPro" id="IPR036116">
    <property type="entry name" value="FN3_sf"/>
</dbReference>
<dbReference type="InterPro" id="IPR017853">
    <property type="entry name" value="GH"/>
</dbReference>
<keyword evidence="1 2" id="KW-0732">Signal</keyword>
<reference evidence="4 5" key="1">
    <citation type="submission" date="2024-04" db="EMBL/GenBank/DDBJ databases">
        <title>Luteolibacter sp. isolated from soil.</title>
        <authorList>
            <person name="An J."/>
        </authorList>
    </citation>
    <scope>NUCLEOTIDE SEQUENCE [LARGE SCALE GENOMIC DNA]</scope>
    <source>
        <strain evidence="4 5">Y139</strain>
    </source>
</reference>
<gene>
    <name evidence="4" type="ORF">WKV53_22195</name>
</gene>
<dbReference type="InterPro" id="IPR003961">
    <property type="entry name" value="FN3_dom"/>
</dbReference>
<dbReference type="PANTHER" id="PTHR34154">
    <property type="entry name" value="ALKALI-SENSITIVE LINKAGE PROTEIN 1"/>
    <property type="match status" value="1"/>
</dbReference>
<dbReference type="Pfam" id="PF12951">
    <property type="entry name" value="PATR"/>
    <property type="match status" value="4"/>
</dbReference>
<evidence type="ECO:0000256" key="1">
    <source>
        <dbReference type="ARBA" id="ARBA00022729"/>
    </source>
</evidence>
<accession>A0ABU9AZZ9</accession>
<dbReference type="EMBL" id="JBBUKT010000010">
    <property type="protein sequence ID" value="MEK7953241.1"/>
    <property type="molecule type" value="Genomic_DNA"/>
</dbReference>
<dbReference type="InterPro" id="IPR013320">
    <property type="entry name" value="ConA-like_dom_sf"/>
</dbReference>
<sequence>MKPTPGTPGCAAVALVGSLFLLATSASHGQLTVSDSVQTYATLTNTAVTVTGKSELHITGTSNPIAGSTINLNSEDSWLWFDNLRPTTADDYLSQIKVNGATAVHGTNVRVVQYGNGTVITPFTNAVQPLQTFTDPKFSGDSKSYSLYTYYDSAAELGVMNRNISSFKLKRGYMATFGTQTNGTGISKVYIAQDHDLTIANMPANLDNAVQFVRVFPWRWVSKKGSCDVSADVLNAAWFYNWNNDQNSTLNWEYVPIRQQRYWPSLPTAKTSITHLSGFNEPDNSVEDSYTSLDNGSRDSAIAAWPELLATGLRVGSPACTDGGRWWLYEFMDKANAAGLRVDYITIHFYQCGQSAASLKSFLQEIWDRYHKPIWLTEFNNGANWTGCGDPTTDQNATAIGNFIDMMDDTPWIERYAVYSNVEWQRNMTWDARFDGGSGLTPAGIVYRDQKSPIGYLQESYPMGVKRGVVQLTLDGNTKDTSGYDNRGVCYGVPTYTAGQHGQALDFNGSNNHVELPPAIANTNAFTFAAWVNWDGGAANQRIFDFGNDTTQFFFLSPNVGGEMRVGLRNGSGTTGSIATSALPSGSWQHVAVTMQGSTARIYLNGVQQVQGTLSDPALSGTMQNYLGKSQWAADPLFNGKLDDVTIADSAMSADQIAALMANTLPPFAAHWQGDVDGSWSTNNAGNTNWVTAAGGSTDAGQAPAINTAVSFSPGGASPSSTTLGADFTIDSLSVTTPSPVGIGGTHNLTIGATGIEIASSAGPTAINTTGQVNVGVDQTWTNNSANPLTVSSAISGTAELRVTGAGTVALTGTNLTTGNLSIFGGGTVSVPNIASTLGTMTRVGMGGGGLEGKLVYTGSGETSGRVLTFQGGFGTPGMILDQSGTGLLKFTSNTASIASVAKTLTLQGSSSGAGEFAGIIANGSTTTSLTKAGSGIWTLSATNTYTGTTALNAGTLAIANNAALGTSTLDFRGGAIQSSDASTRTIANAISVSADAIFSGTGNLLFTGAANAGSLPKAFIVNNARTELSGVLSGSGARSKAGFGKLVLSGVNTYTGATTVSAGTLEVNGSLAVGTAVTVANGAVLTGTGSVKGSTAFANGSRFGWSLASNSATAGKLTAAAVTVTSGAGVNLTFNGPGSTIDFTDAFWTQSHNWQVLASTGMTGAFALSTVTTDSAGHSAATAGSFYLQQTSGGLKLFFSPIGSLPPSAPSGLTTSIMPGGVTLAWNSVVDAAGYNVLRSTHAGGPYEIVATDIVGSSYTDRAVANGTPYYYVIVAVSPNGESPPSAEIVATPHLPSVIDKADNATDLSLAASWSGGVAPSPFDTARWSGLAGANFVLTGSDLRWSGLTIGDTAGAVTIGSGNTLTLGQGGIDMSSATQNLTISSTLVLGAGQSWKVATGKTFTLVGSPLRSPGATLLVDKSTFTGTVTAALPVTDGITGPWSMVKSAGTSANGAAGGFTFATVSGGNVVPYTSATPLTTGLWTAPGANTVNYDVSGATLNMGVSRVAKTLRYTGAAATTYTVNSGATLTVNGMLNAGGGLWTYNPGVIIGSSGNNELVLGSGTAGLALTGIIANGPAASSVTVAGQGTVTLSGANTYTGGTYVSSGKLVASPTALNSGPITIQSAGTLTFNGNNLTSTSAVSGSGAILNDTANTIVFTGDHSGFTGSFTHTAGANNTQFNSATSGSPDAAYTITAGELIFALNGNYTVKMGSLASTGGNIRGGNSATGTTTLEVGQLGTNTSIVGNLNNGTTKVIALTKVGTGILTVLGPNNYSGGTTISRGTLMANGTLTGTGTAAVNNGGALAGTGTVSAPVTVAGGGTLSPGNGSGGVLTLAGAVSLQDGSALEIGLGTNSSRLAVGGAFSADGSVTVNLKALAGFGPGTYQLITGATGISETNFTVGTIPAGYACVLTANAGTLSATVAIPPAIPASLTATGDTSEIVLNWTASPSAASYNIKRSTEAGSGYSTISTGVTTANYIDAGLTVGTTYYYVVSAVNTLGESADSNEASALVLSASESWRKQHFGSTEETGDAADAADPDGDGLSNLIEFALGTLPNQSSADTAPEVSVINGKLTITATRNTGAIDVVMTILASDDLTSENWQPIARSAGGSPFTDIIQNLPTGATIQETGTGATRTVQISDIQMTNDPAHPKRFLKLQVER</sequence>
<dbReference type="InterPro" id="IPR011050">
    <property type="entry name" value="Pectin_lyase_fold/virulence"/>
</dbReference>
<feature type="chain" id="PRO_5045609735" evidence="2">
    <location>
        <begin position="30"/>
        <end position="2164"/>
    </location>
</feature>
<dbReference type="PANTHER" id="PTHR34154:SF3">
    <property type="entry name" value="ALKALI-SENSITIVE LINKAGE PROTEIN 1"/>
    <property type="match status" value="1"/>
</dbReference>
<dbReference type="Gene3D" id="2.60.120.200">
    <property type="match status" value="1"/>
</dbReference>
<dbReference type="InterPro" id="IPR024655">
    <property type="entry name" value="Asl1_glyco_hydro_catalytic"/>
</dbReference>
<comment type="caution">
    <text evidence="4">The sequence shown here is derived from an EMBL/GenBank/DDBJ whole genome shotgun (WGS) entry which is preliminary data.</text>
</comment>
<evidence type="ECO:0000259" key="3">
    <source>
        <dbReference type="PROSITE" id="PS50853"/>
    </source>
</evidence>
<feature type="domain" description="Fibronectin type-III" evidence="3">
    <location>
        <begin position="1207"/>
        <end position="1297"/>
    </location>
</feature>
<dbReference type="Pfam" id="PF13385">
    <property type="entry name" value="Laminin_G_3"/>
    <property type="match status" value="1"/>
</dbReference>
<evidence type="ECO:0000256" key="2">
    <source>
        <dbReference type="SAM" id="SignalP"/>
    </source>
</evidence>
<evidence type="ECO:0000313" key="5">
    <source>
        <dbReference type="Proteomes" id="UP001371305"/>
    </source>
</evidence>
<dbReference type="SUPFAM" id="SSF49899">
    <property type="entry name" value="Concanavalin A-like lectins/glucanases"/>
    <property type="match status" value="1"/>
</dbReference>